<feature type="region of interest" description="Disordered" evidence="1">
    <location>
        <begin position="207"/>
        <end position="229"/>
    </location>
</feature>
<keyword evidence="2" id="KW-0472">Membrane</keyword>
<evidence type="ECO:0000313" key="3">
    <source>
        <dbReference type="EMBL" id="RKP14798.1"/>
    </source>
</evidence>
<feature type="region of interest" description="Disordered" evidence="1">
    <location>
        <begin position="1"/>
        <end position="28"/>
    </location>
</feature>
<accession>A0A4P9Y6S6</accession>
<dbReference type="Proteomes" id="UP000267251">
    <property type="component" value="Unassembled WGS sequence"/>
</dbReference>
<name>A0A4P9Y6S6_9FUNG</name>
<feature type="compositionally biased region" description="Pro residues" evidence="1">
    <location>
        <begin position="132"/>
        <end position="144"/>
    </location>
</feature>
<evidence type="ECO:0008006" key="5">
    <source>
        <dbReference type="Google" id="ProtNLM"/>
    </source>
</evidence>
<keyword evidence="4" id="KW-1185">Reference proteome</keyword>
<feature type="compositionally biased region" description="Low complexity" evidence="1">
    <location>
        <begin position="145"/>
        <end position="155"/>
    </location>
</feature>
<dbReference type="AlphaFoldDB" id="A0A4P9Y6S6"/>
<dbReference type="EMBL" id="KZ987790">
    <property type="protein sequence ID" value="RKP14798.1"/>
    <property type="molecule type" value="Genomic_DNA"/>
</dbReference>
<feature type="transmembrane region" description="Helical" evidence="2">
    <location>
        <begin position="332"/>
        <end position="352"/>
    </location>
</feature>
<keyword evidence="2" id="KW-0812">Transmembrane</keyword>
<proteinExistence type="predicted"/>
<evidence type="ECO:0000313" key="4">
    <source>
        <dbReference type="Proteomes" id="UP000267251"/>
    </source>
</evidence>
<reference evidence="4" key="1">
    <citation type="journal article" date="2018" name="Nat. Microbiol.">
        <title>Leveraging single-cell genomics to expand the fungal tree of life.</title>
        <authorList>
            <person name="Ahrendt S.R."/>
            <person name="Quandt C.A."/>
            <person name="Ciobanu D."/>
            <person name="Clum A."/>
            <person name="Salamov A."/>
            <person name="Andreopoulos B."/>
            <person name="Cheng J.F."/>
            <person name="Woyke T."/>
            <person name="Pelin A."/>
            <person name="Henrissat B."/>
            <person name="Reynolds N.K."/>
            <person name="Benny G.L."/>
            <person name="Smith M.E."/>
            <person name="James T.Y."/>
            <person name="Grigoriev I.V."/>
        </authorList>
    </citation>
    <scope>NUCLEOTIDE SEQUENCE [LARGE SCALE GENOMIC DNA]</scope>
</reference>
<gene>
    <name evidence="3" type="ORF">BJ684DRAFT_14899</name>
</gene>
<feature type="region of interest" description="Disordered" evidence="1">
    <location>
        <begin position="62"/>
        <end position="164"/>
    </location>
</feature>
<keyword evidence="2" id="KW-1133">Transmembrane helix</keyword>
<feature type="compositionally biased region" description="Polar residues" evidence="1">
    <location>
        <begin position="9"/>
        <end position="24"/>
    </location>
</feature>
<evidence type="ECO:0000256" key="2">
    <source>
        <dbReference type="SAM" id="Phobius"/>
    </source>
</evidence>
<evidence type="ECO:0000256" key="1">
    <source>
        <dbReference type="SAM" id="MobiDB-lite"/>
    </source>
</evidence>
<organism evidence="3 4">
    <name type="scientific">Piptocephalis cylindrospora</name>
    <dbReference type="NCBI Taxonomy" id="1907219"/>
    <lineage>
        <taxon>Eukaryota</taxon>
        <taxon>Fungi</taxon>
        <taxon>Fungi incertae sedis</taxon>
        <taxon>Zoopagomycota</taxon>
        <taxon>Zoopagomycotina</taxon>
        <taxon>Zoopagomycetes</taxon>
        <taxon>Zoopagales</taxon>
        <taxon>Piptocephalidaceae</taxon>
        <taxon>Piptocephalis</taxon>
    </lineage>
</organism>
<feature type="compositionally biased region" description="Low complexity" evidence="1">
    <location>
        <begin position="87"/>
        <end position="102"/>
    </location>
</feature>
<dbReference type="OrthoDB" id="2140426at2759"/>
<protein>
    <recommendedName>
        <fullName evidence="5">Serine-rich protein</fullName>
    </recommendedName>
</protein>
<feature type="compositionally biased region" description="Low complexity" evidence="1">
    <location>
        <begin position="216"/>
        <end position="225"/>
    </location>
</feature>
<sequence>MTPAIPRQDLSTPRSIQPSGTKQYDSAAWIESMPARPSTASSSTSYCPGSLEHDLALAYFTGRGTSHSEDGGGLKRPPSLPPLPFQTSSLSPGLLPTLTDPSATLPRPDRVMRTSRPLSFPYSPSPHKSSIPPQPPALILPPESPSSKALSSSVPHITSSNGADSLRKTAITQSALLHTPQQPELSHPPDPSAYLAVFDDEEMRRCGEGIYDPSHSRSPSSASSHTPFLGPGSTSAYATHFSPASSSSSLSNASSLVGRATGRVPGSWGLHPGALLFLTGFILFPLWWVGALLPIRPVTSTSPSEKSRIRQRYGGEAAARRVARRWRTYNRYMSVFSLLLVIGAVALIIWWLKGDF</sequence>
<feature type="transmembrane region" description="Helical" evidence="2">
    <location>
        <begin position="274"/>
        <end position="295"/>
    </location>
</feature>